<evidence type="ECO:0000313" key="4">
    <source>
        <dbReference type="RefSeq" id="XP_052741216.1"/>
    </source>
</evidence>
<dbReference type="InterPro" id="IPR033316">
    <property type="entry name" value="RBBP8-like"/>
</dbReference>
<evidence type="ECO:0000256" key="1">
    <source>
        <dbReference type="SAM" id="MobiDB-lite"/>
    </source>
</evidence>
<accession>A0ABM3LQ63</accession>
<gene>
    <name evidence="3 4" type="primary">LOC112057013</name>
</gene>
<dbReference type="PANTHER" id="PTHR15107">
    <property type="entry name" value="RETINOBLASTOMA BINDING PROTEIN 8"/>
    <property type="match status" value="1"/>
</dbReference>
<dbReference type="Proteomes" id="UP001652582">
    <property type="component" value="Chromosome 14"/>
</dbReference>
<sequence length="521" mass="59227">MGSSQKSAHFLESKAFPTLKVTAMEETLTQAIGNFRDLVLEFEQLHMENIDYKIMFHEQKEKLENQTCSSCDNLKKIIVAKEQILSSIASGLNKLSQTKDFSIIQIILKQINGDTDILTPPDNISPLKDNNQNHVIAKEVMKENNGTPFKSPKKEEPLECQDESVSEIEGTPTGRKSPILQSKIKNLSIKDKKKCPNSWPTPENKSLKLTYPSPTHSKSGGRMRQGRLNFVKIKNCSVVDLTCSPENRAEIVYNENNIQCNVKKEMIDNDETIMPSPTSAAVNFPPLYEYKSIANSSPRKFPTVAKLKIKAESSDSDAENIVKLENEKSADHSINILNQYSNRFKSPKKIVKTEDETHCDESISLLQHNKHIDTRRNNNQLNSPSKRPLAENVNIMNKQDHGNESSMSILQREPIAATLEKANDDVVKRVKTNMAPVYKEPAVRKKAEKRALLGWSCDECKNFYDELYKDDPAMLAQKMDECSKHRGRTNPVRPKTPEGFWNPRWDVPQDTEEFNRRNNAI</sequence>
<protein>
    <submittedName>
        <fullName evidence="3 4">Uncharacterized protein LOC112057013 isoform X1</fullName>
    </submittedName>
</protein>
<reference evidence="3 4" key="1">
    <citation type="submission" date="2025-05" db="UniProtKB">
        <authorList>
            <consortium name="RefSeq"/>
        </authorList>
    </citation>
    <scope>IDENTIFICATION</scope>
</reference>
<organism evidence="2 3">
    <name type="scientific">Bicyclus anynana</name>
    <name type="common">Squinting bush brown butterfly</name>
    <dbReference type="NCBI Taxonomy" id="110368"/>
    <lineage>
        <taxon>Eukaryota</taxon>
        <taxon>Metazoa</taxon>
        <taxon>Ecdysozoa</taxon>
        <taxon>Arthropoda</taxon>
        <taxon>Hexapoda</taxon>
        <taxon>Insecta</taxon>
        <taxon>Pterygota</taxon>
        <taxon>Neoptera</taxon>
        <taxon>Endopterygota</taxon>
        <taxon>Lepidoptera</taxon>
        <taxon>Glossata</taxon>
        <taxon>Ditrysia</taxon>
        <taxon>Papilionoidea</taxon>
        <taxon>Nymphalidae</taxon>
        <taxon>Satyrinae</taxon>
        <taxon>Satyrini</taxon>
        <taxon>Mycalesina</taxon>
        <taxon>Bicyclus</taxon>
    </lineage>
</organism>
<feature type="region of interest" description="Disordered" evidence="1">
    <location>
        <begin position="484"/>
        <end position="521"/>
    </location>
</feature>
<evidence type="ECO:0000313" key="3">
    <source>
        <dbReference type="RefSeq" id="XP_052741215.1"/>
    </source>
</evidence>
<dbReference type="RefSeq" id="XP_052741216.1">
    <property type="nucleotide sequence ID" value="XM_052885256.1"/>
</dbReference>
<proteinExistence type="predicted"/>
<dbReference type="PANTHER" id="PTHR15107:SF0">
    <property type="entry name" value="DNA ENDONUCLEASE ACTIVATOR CTP1 C-TERMINAL DOMAIN-CONTAINING PROTEIN"/>
    <property type="match status" value="1"/>
</dbReference>
<keyword evidence="2" id="KW-1185">Reference proteome</keyword>
<dbReference type="RefSeq" id="XP_052741215.1">
    <property type="nucleotide sequence ID" value="XM_052885255.1"/>
</dbReference>
<feature type="region of interest" description="Disordered" evidence="1">
    <location>
        <begin position="191"/>
        <end position="222"/>
    </location>
</feature>
<feature type="region of interest" description="Disordered" evidence="1">
    <location>
        <begin position="141"/>
        <end position="178"/>
    </location>
</feature>
<evidence type="ECO:0000313" key="2">
    <source>
        <dbReference type="Proteomes" id="UP001652582"/>
    </source>
</evidence>
<name>A0ABM3LQ63_BICAN</name>
<dbReference type="GeneID" id="112057013"/>